<dbReference type="EMBL" id="JBJJXI010000050">
    <property type="protein sequence ID" value="KAL3400668.1"/>
    <property type="molecule type" value="Genomic_DNA"/>
</dbReference>
<keyword evidence="2" id="KW-1185">Reference proteome</keyword>
<sequence length="101" mass="11294">MSFFGGGDGNASTGSYTEIHGPSIAVVFFENPTAVTSFCYVPNLLFLARASAQARSRRRCTSVRRRSSAWLLMWVLFPINALKREEDEDALLVSMTRNDEK</sequence>
<gene>
    <name evidence="1" type="ORF">TKK_005827</name>
</gene>
<name>A0ABD2X6Z9_9HYME</name>
<dbReference type="AlphaFoldDB" id="A0ABD2X6Z9"/>
<comment type="caution">
    <text evidence="1">The sequence shown here is derived from an EMBL/GenBank/DDBJ whole genome shotgun (WGS) entry which is preliminary data.</text>
</comment>
<proteinExistence type="predicted"/>
<protein>
    <submittedName>
        <fullName evidence="1">Uncharacterized protein</fullName>
    </submittedName>
</protein>
<evidence type="ECO:0000313" key="1">
    <source>
        <dbReference type="EMBL" id="KAL3400668.1"/>
    </source>
</evidence>
<dbReference type="Proteomes" id="UP001627154">
    <property type="component" value="Unassembled WGS sequence"/>
</dbReference>
<reference evidence="1 2" key="1">
    <citation type="journal article" date="2024" name="bioRxiv">
        <title>A reference genome for Trichogramma kaykai: A tiny desert-dwelling parasitoid wasp with competing sex-ratio distorters.</title>
        <authorList>
            <person name="Culotta J."/>
            <person name="Lindsey A.R."/>
        </authorList>
    </citation>
    <scope>NUCLEOTIDE SEQUENCE [LARGE SCALE GENOMIC DNA]</scope>
    <source>
        <strain evidence="1 2">KSX58</strain>
    </source>
</reference>
<organism evidence="1 2">
    <name type="scientific">Trichogramma kaykai</name>
    <dbReference type="NCBI Taxonomy" id="54128"/>
    <lineage>
        <taxon>Eukaryota</taxon>
        <taxon>Metazoa</taxon>
        <taxon>Ecdysozoa</taxon>
        <taxon>Arthropoda</taxon>
        <taxon>Hexapoda</taxon>
        <taxon>Insecta</taxon>
        <taxon>Pterygota</taxon>
        <taxon>Neoptera</taxon>
        <taxon>Endopterygota</taxon>
        <taxon>Hymenoptera</taxon>
        <taxon>Apocrita</taxon>
        <taxon>Proctotrupomorpha</taxon>
        <taxon>Chalcidoidea</taxon>
        <taxon>Trichogrammatidae</taxon>
        <taxon>Trichogramma</taxon>
    </lineage>
</organism>
<accession>A0ABD2X6Z9</accession>
<evidence type="ECO:0000313" key="2">
    <source>
        <dbReference type="Proteomes" id="UP001627154"/>
    </source>
</evidence>